<dbReference type="InterPro" id="IPR027806">
    <property type="entry name" value="HARBI1_dom"/>
</dbReference>
<organism evidence="4 5">
    <name type="scientific">Aphanomyces astaci</name>
    <name type="common">Crayfish plague agent</name>
    <dbReference type="NCBI Taxonomy" id="112090"/>
    <lineage>
        <taxon>Eukaryota</taxon>
        <taxon>Sar</taxon>
        <taxon>Stramenopiles</taxon>
        <taxon>Oomycota</taxon>
        <taxon>Saprolegniomycetes</taxon>
        <taxon>Saprolegniales</taxon>
        <taxon>Verrucalvaceae</taxon>
        <taxon>Aphanomyces</taxon>
    </lineage>
</organism>
<reference evidence="4 5" key="1">
    <citation type="submission" date="2018-08" db="EMBL/GenBank/DDBJ databases">
        <title>Aphanomyces genome sequencing and annotation.</title>
        <authorList>
            <person name="Minardi D."/>
            <person name="Oidtmann B."/>
            <person name="Van Der Giezen M."/>
            <person name="Studholme D.J."/>
        </authorList>
    </citation>
    <scope>NUCLEOTIDE SEQUENCE [LARGE SCALE GENOMIC DNA]</scope>
    <source>
        <strain evidence="4 5">D2</strain>
    </source>
</reference>
<comment type="caution">
    <text evidence="4">The sequence shown here is derived from an EMBL/GenBank/DDBJ whole genome shotgun (WGS) entry which is preliminary data.</text>
</comment>
<dbReference type="PANTHER" id="PTHR47191:SF2">
    <property type="entry name" value="OS05G0170800 PROTEIN"/>
    <property type="match status" value="1"/>
</dbReference>
<gene>
    <name evidence="4" type="ORF">DYB30_002001</name>
</gene>
<dbReference type="PROSITE" id="PS51087">
    <property type="entry name" value="APAG"/>
    <property type="match status" value="1"/>
</dbReference>
<dbReference type="SUPFAM" id="SSF110069">
    <property type="entry name" value="ApaG-like"/>
    <property type="match status" value="1"/>
</dbReference>
<sequence>MLTRLEDQATSDRVFLEQCLDDYPEVAEHQDNIPDSSCPILDRVSNDSGEEGVRVMTNFTRREFDVLWGHVASLAKSDNELNILDHGEQVDTYRGMWALLVDKGYYGASAEVRAIHPKKNPPRGALDPEDIVRNRRVSSDRVVVENFFGRVCSLWKVLLRDVRKMAAAPGFRLRESLVPEQWGHGTLYPAARDATSASSYLSGEEKARWTKLQTFLGPQKGGQDVDFVELVRLKFRSGNPTHLDDLMWAVQEVSHQRLLAESSSGSSLCTVLKYPYMYYLVTKTDDVLVEATGRYLPQHSDPSARRFRYTYRVRVLNEGVDAIRITGRHYIFDHGNQKREILPRHSPQVVGLTPTIQPGEMFEYASGVDLETIAGSVRGCLHAIRLHEDGSETEFDAVVAPFSLQPTVLDAMMLQ</sequence>
<dbReference type="VEuPathDB" id="FungiDB:H257_13863"/>
<accession>A0A397EE88</accession>
<dbReference type="Pfam" id="PF13359">
    <property type="entry name" value="DDE_Tnp_4"/>
    <property type="match status" value="1"/>
</dbReference>
<comment type="cofactor">
    <cofactor evidence="1">
        <name>a divalent metal cation</name>
        <dbReference type="ChEBI" id="CHEBI:60240"/>
    </cofactor>
</comment>
<dbReference type="InterPro" id="IPR036767">
    <property type="entry name" value="ApaG_sf"/>
</dbReference>
<dbReference type="EMBL" id="QUTD01001923">
    <property type="protein sequence ID" value="RHY77091.1"/>
    <property type="molecule type" value="Genomic_DNA"/>
</dbReference>
<dbReference type="Proteomes" id="UP000266643">
    <property type="component" value="Unassembled WGS sequence"/>
</dbReference>
<proteinExistence type="predicted"/>
<dbReference type="InterPro" id="IPR007474">
    <property type="entry name" value="ApaG_domain"/>
</dbReference>
<evidence type="ECO:0000313" key="4">
    <source>
        <dbReference type="EMBL" id="RHY77091.1"/>
    </source>
</evidence>
<dbReference type="GO" id="GO:0046872">
    <property type="term" value="F:metal ion binding"/>
    <property type="evidence" value="ECO:0007669"/>
    <property type="project" value="UniProtKB-KW"/>
</dbReference>
<dbReference type="Gene3D" id="2.60.40.1470">
    <property type="entry name" value="ApaG domain"/>
    <property type="match status" value="1"/>
</dbReference>
<evidence type="ECO:0000313" key="5">
    <source>
        <dbReference type="Proteomes" id="UP000266643"/>
    </source>
</evidence>
<protein>
    <recommendedName>
        <fullName evidence="3">ApaG domain-containing protein</fullName>
    </recommendedName>
</protein>
<dbReference type="AlphaFoldDB" id="A0A397EE88"/>
<evidence type="ECO:0000256" key="2">
    <source>
        <dbReference type="ARBA" id="ARBA00022723"/>
    </source>
</evidence>
<name>A0A397EE88_APHAT</name>
<feature type="domain" description="ApaG" evidence="3">
    <location>
        <begin position="281"/>
        <end position="411"/>
    </location>
</feature>
<evidence type="ECO:0000256" key="1">
    <source>
        <dbReference type="ARBA" id="ARBA00001968"/>
    </source>
</evidence>
<keyword evidence="2" id="KW-0479">Metal-binding</keyword>
<evidence type="ECO:0000259" key="3">
    <source>
        <dbReference type="PROSITE" id="PS51087"/>
    </source>
</evidence>
<dbReference type="InterPro" id="IPR050718">
    <property type="entry name" value="ApaG-like"/>
</dbReference>
<dbReference type="Pfam" id="PF04379">
    <property type="entry name" value="DUF525"/>
    <property type="match status" value="1"/>
</dbReference>
<dbReference type="PANTHER" id="PTHR47191">
    <property type="entry name" value="OS05G0170800 PROTEIN"/>
    <property type="match status" value="1"/>
</dbReference>